<evidence type="ECO:0000313" key="2">
    <source>
        <dbReference type="Proteomes" id="UP000283269"/>
    </source>
</evidence>
<accession>A0A409XTE4</accession>
<dbReference type="AlphaFoldDB" id="A0A409XTE4"/>
<organism evidence="1 2">
    <name type="scientific">Psilocybe cyanescens</name>
    <dbReference type="NCBI Taxonomy" id="93625"/>
    <lineage>
        <taxon>Eukaryota</taxon>
        <taxon>Fungi</taxon>
        <taxon>Dikarya</taxon>
        <taxon>Basidiomycota</taxon>
        <taxon>Agaricomycotina</taxon>
        <taxon>Agaricomycetes</taxon>
        <taxon>Agaricomycetidae</taxon>
        <taxon>Agaricales</taxon>
        <taxon>Agaricineae</taxon>
        <taxon>Strophariaceae</taxon>
        <taxon>Psilocybe</taxon>
    </lineage>
</organism>
<dbReference type="Proteomes" id="UP000283269">
    <property type="component" value="Unassembled WGS sequence"/>
</dbReference>
<protein>
    <recommendedName>
        <fullName evidence="3">F-box domain-containing protein</fullName>
    </recommendedName>
</protein>
<proteinExistence type="predicted"/>
<dbReference type="OrthoDB" id="3541472at2759"/>
<evidence type="ECO:0008006" key="3">
    <source>
        <dbReference type="Google" id="ProtNLM"/>
    </source>
</evidence>
<dbReference type="STRING" id="93625.A0A409XTE4"/>
<evidence type="ECO:0000313" key="1">
    <source>
        <dbReference type="EMBL" id="PPQ94102.1"/>
    </source>
</evidence>
<comment type="caution">
    <text evidence="1">The sequence shown here is derived from an EMBL/GenBank/DDBJ whole genome shotgun (WGS) entry which is preliminary data.</text>
</comment>
<name>A0A409XTE4_PSICY</name>
<sequence length="579" mass="64824">MLSALLFLPPELLNIIAEALDAADVKRLRLSCKQLGASLEAMVLHTISFNINARNVCSESGIPKLQYLATKRYSGPSRMAKHLVIDCLAPEYDPNFEAESYINGEWVANVPLKDQPQGVVARKQMKLYLFYALKSLKKIRSVSWKINQYDEEWVQRAVMNALESLQSLRSVRIELDWARIPLPLHRLRNIHDITIIDSKPSTDSGNAYEIYRNLGKMISRSPRLIGIDIQRGDYDSAHADISASLHQLFWCYPTSRVPLRLNRLVMGRMFVKLDRLTLPHFHHLKSLDLSHMLEPYHMPNINPEYTYDGPFSSPCTQLHASQNLVGSSIDDIWLALTDLSVELEVIKVRKVTMGLLSYLETYCGVKKLHALSSSSSTTPAECDELASRFFGTSLGRHAQTIDALDIEAVNDGLWCFGSHNMTVIASCTNLLSLGITMSSLLLKASLCDAEPTLGSEPPLQVDKFDPITSLYDTISSHLVKLRTLKISVPTNIDRFEGYWCGYSVSQHFSWVCDTVAERLCVSSINKPSSLPGGLPAVVIGEKSCKEKQLEPFPTAHSVIAVDAEARTPPQTRLCYREVC</sequence>
<dbReference type="EMBL" id="NHYD01000466">
    <property type="protein sequence ID" value="PPQ94102.1"/>
    <property type="molecule type" value="Genomic_DNA"/>
</dbReference>
<dbReference type="InParanoid" id="A0A409XTE4"/>
<gene>
    <name evidence="1" type="ORF">CVT25_009253</name>
</gene>
<keyword evidence="2" id="KW-1185">Reference proteome</keyword>
<reference evidence="1 2" key="1">
    <citation type="journal article" date="2018" name="Evol. Lett.">
        <title>Horizontal gene cluster transfer increased hallucinogenic mushroom diversity.</title>
        <authorList>
            <person name="Reynolds H.T."/>
            <person name="Vijayakumar V."/>
            <person name="Gluck-Thaler E."/>
            <person name="Korotkin H.B."/>
            <person name="Matheny P.B."/>
            <person name="Slot J.C."/>
        </authorList>
    </citation>
    <scope>NUCLEOTIDE SEQUENCE [LARGE SCALE GENOMIC DNA]</scope>
    <source>
        <strain evidence="1 2">2631</strain>
    </source>
</reference>